<dbReference type="PANTHER" id="PTHR30332:SF17">
    <property type="entry name" value="TYPE IV PILIATION SYSTEM PROTEIN DR_0774-RELATED"/>
    <property type="match status" value="1"/>
</dbReference>
<evidence type="ECO:0000313" key="5">
    <source>
        <dbReference type="EMBL" id="OIS93627.1"/>
    </source>
</evidence>
<evidence type="ECO:0000259" key="3">
    <source>
        <dbReference type="Pfam" id="PF00263"/>
    </source>
</evidence>
<dbReference type="PANTHER" id="PTHR30332">
    <property type="entry name" value="PROBABLE GENERAL SECRETION PATHWAY PROTEIN D"/>
    <property type="match status" value="1"/>
</dbReference>
<feature type="domain" description="Type II/III secretion system secretin-like" evidence="3">
    <location>
        <begin position="253"/>
        <end position="414"/>
    </location>
</feature>
<dbReference type="Pfam" id="PF13629">
    <property type="entry name" value="T2SS-T3SS_pil_N"/>
    <property type="match status" value="1"/>
</dbReference>
<dbReference type="AlphaFoldDB" id="A0A1J6HML3"/>
<dbReference type="InterPro" id="IPR001775">
    <property type="entry name" value="GspD/PilQ"/>
</dbReference>
<accession>A0A1J6HML3</accession>
<evidence type="ECO:0000256" key="2">
    <source>
        <dbReference type="SAM" id="MobiDB-lite"/>
    </source>
</evidence>
<dbReference type="PROSITE" id="PS51257">
    <property type="entry name" value="PROKAR_LIPOPROTEIN"/>
    <property type="match status" value="1"/>
</dbReference>
<dbReference type="RefSeq" id="WP_071631610.1">
    <property type="nucleotide sequence ID" value="NZ_JBCAUP010000005.1"/>
</dbReference>
<proteinExistence type="inferred from homology"/>
<dbReference type="Pfam" id="PF00263">
    <property type="entry name" value="Secretin"/>
    <property type="match status" value="1"/>
</dbReference>
<protein>
    <submittedName>
        <fullName evidence="5">Type II and III secretion system protein RhcC2</fullName>
    </submittedName>
</protein>
<dbReference type="PRINTS" id="PR00811">
    <property type="entry name" value="BCTERIALGSPD"/>
</dbReference>
<name>A0A1J6HML3_9HYPH</name>
<organism evidence="5 6">
    <name type="scientific">Brucella cytisi</name>
    <dbReference type="NCBI Taxonomy" id="407152"/>
    <lineage>
        <taxon>Bacteria</taxon>
        <taxon>Pseudomonadati</taxon>
        <taxon>Pseudomonadota</taxon>
        <taxon>Alphaproteobacteria</taxon>
        <taxon>Hyphomicrobiales</taxon>
        <taxon>Brucellaceae</taxon>
        <taxon>Brucella/Ochrobactrum group</taxon>
        <taxon>Brucella</taxon>
    </lineage>
</organism>
<sequence>MDDFALRQPCPGYVFWQACCRILAFAGALFLLLCWAASAQDALRLSGQTAIDLPVGQGRIIRFNEPVESVFMADSTIAELQVVAPDVVYVYGIKPGATNLIAMTRARKIQAATQIVVANNARAANRANQAAAPTSTTNLTFSGNQLIVDGQAGNIDDALATENVARSFSLPDQPPINNSTLGGGSQQVNIRVRFAEVARSELQSYGIDWEFGYESNGLKLGIFGNNAVPDGGGNLGAGGSTSGGFKFDVVIEALKRNGLVKILAEPNLTAVSGQPANFLAGGEIPIQVPQGQGVYTVEYKPFGVSLNFTPTVIGKNRIAMHVKPEVSEISSINASAGSDGFSYPSFVVRRVDTTVEVGSGQTFALAGLFQQNMTRNLEKVPVLGDTPILGNLFRSERFQKRETELVVLITPYIVNPVSSRNLATPIDRPARKKPQRNKNAPSMGLIIK</sequence>
<dbReference type="InterPro" id="IPR050810">
    <property type="entry name" value="Bact_Secretion_Sys_Channel"/>
</dbReference>
<comment type="similarity">
    <text evidence="1">Belongs to the bacterial secretin family.</text>
</comment>
<dbReference type="EMBL" id="MOEC01000008">
    <property type="protein sequence ID" value="OIS93627.1"/>
    <property type="molecule type" value="Genomic_DNA"/>
</dbReference>
<dbReference type="Proteomes" id="UP000182985">
    <property type="component" value="Unassembled WGS sequence"/>
</dbReference>
<reference evidence="5 6" key="1">
    <citation type="submission" date="2016-10" db="EMBL/GenBank/DDBJ databases">
        <title>The Draft Genome Sequence of the Potato Rhizosphere Bacteria Ochrobactrum sp. IPA7.2.</title>
        <authorList>
            <person name="Gogoleva N.E."/>
            <person name="Khlopko Y.A."/>
            <person name="Burygin G.L."/>
            <person name="Plotnikov A.O."/>
        </authorList>
    </citation>
    <scope>NUCLEOTIDE SEQUENCE [LARGE SCALE GENOMIC DNA]</scope>
    <source>
        <strain evidence="5 6">IPA7.2</strain>
    </source>
</reference>
<evidence type="ECO:0000256" key="1">
    <source>
        <dbReference type="RuleBase" id="RU004003"/>
    </source>
</evidence>
<dbReference type="GO" id="GO:0009306">
    <property type="term" value="P:protein secretion"/>
    <property type="evidence" value="ECO:0007669"/>
    <property type="project" value="InterPro"/>
</dbReference>
<evidence type="ECO:0000313" key="6">
    <source>
        <dbReference type="Proteomes" id="UP000182985"/>
    </source>
</evidence>
<dbReference type="InterPro" id="IPR004846">
    <property type="entry name" value="T2SS/T3SS_dom"/>
</dbReference>
<dbReference type="InterPro" id="IPR032789">
    <property type="entry name" value="T2SS-T3SS_pil_N"/>
</dbReference>
<comment type="caution">
    <text evidence="5">The sequence shown here is derived from an EMBL/GenBank/DDBJ whole genome shotgun (WGS) entry which is preliminary data.</text>
</comment>
<feature type="domain" description="Pilus formation protein N-terminal" evidence="4">
    <location>
        <begin position="50"/>
        <end position="117"/>
    </location>
</feature>
<dbReference type="OrthoDB" id="9775455at2"/>
<gene>
    <name evidence="5" type="ORF">BLA27_09935</name>
</gene>
<evidence type="ECO:0000259" key="4">
    <source>
        <dbReference type="Pfam" id="PF13629"/>
    </source>
</evidence>
<feature type="region of interest" description="Disordered" evidence="2">
    <location>
        <begin position="424"/>
        <end position="448"/>
    </location>
</feature>
<dbReference type="GO" id="GO:0015627">
    <property type="term" value="C:type II protein secretion system complex"/>
    <property type="evidence" value="ECO:0007669"/>
    <property type="project" value="TreeGrafter"/>
</dbReference>
<keyword evidence="6" id="KW-1185">Reference proteome</keyword>